<dbReference type="Gene3D" id="3.40.50.720">
    <property type="entry name" value="NAD(P)-binding Rossmann-like Domain"/>
    <property type="match status" value="1"/>
</dbReference>
<name>A0A2G5HUH1_CERBT</name>
<keyword evidence="3" id="KW-0560">Oxidoreductase</keyword>
<dbReference type="PANTHER" id="PTHR43544:SF7">
    <property type="entry name" value="NADB-LER2"/>
    <property type="match status" value="1"/>
</dbReference>
<dbReference type="AlphaFoldDB" id="A0A2G5HUH1"/>
<dbReference type="EMBL" id="LKMD01000103">
    <property type="protein sequence ID" value="PIA96199.1"/>
    <property type="molecule type" value="Genomic_DNA"/>
</dbReference>
<dbReference type="GO" id="GO:0005737">
    <property type="term" value="C:cytoplasm"/>
    <property type="evidence" value="ECO:0007669"/>
    <property type="project" value="TreeGrafter"/>
</dbReference>
<evidence type="ECO:0000256" key="3">
    <source>
        <dbReference type="ARBA" id="ARBA00023002"/>
    </source>
</evidence>
<dbReference type="PROSITE" id="PS00061">
    <property type="entry name" value="ADH_SHORT"/>
    <property type="match status" value="1"/>
</dbReference>
<dbReference type="InterPro" id="IPR002347">
    <property type="entry name" value="SDR_fam"/>
</dbReference>
<dbReference type="InterPro" id="IPR036291">
    <property type="entry name" value="NAD(P)-bd_dom_sf"/>
</dbReference>
<dbReference type="InterPro" id="IPR020904">
    <property type="entry name" value="Sc_DH/Rdtase_CS"/>
</dbReference>
<dbReference type="Proteomes" id="UP000230605">
    <property type="component" value="Chromosome 8"/>
</dbReference>
<keyword evidence="2" id="KW-0521">NADP</keyword>
<organism evidence="4 6">
    <name type="scientific">Cercospora beticola</name>
    <name type="common">Sugarbeet leaf spot fungus</name>
    <dbReference type="NCBI Taxonomy" id="122368"/>
    <lineage>
        <taxon>Eukaryota</taxon>
        <taxon>Fungi</taxon>
        <taxon>Dikarya</taxon>
        <taxon>Ascomycota</taxon>
        <taxon>Pezizomycotina</taxon>
        <taxon>Dothideomycetes</taxon>
        <taxon>Dothideomycetidae</taxon>
        <taxon>Mycosphaerellales</taxon>
        <taxon>Mycosphaerellaceae</taxon>
        <taxon>Cercospora</taxon>
    </lineage>
</organism>
<comment type="similarity">
    <text evidence="1">Belongs to the short-chain dehydrogenases/reductases (SDR) family.</text>
</comment>
<sequence length="250" mass="27181">MARNVLITGGNRGLGRGLVESYLNFPNIHVFATVRNPSDASSESLNSIPKAENSSLTLLKLEAANEQDYPALAQSLSQDHNVKELHLVIANAAIGKVASAVKDAKTSDFLENFQINTLGPLLLFQHLRPLLSSGAKFVPISSKGGSIKYLDEFSVPNAEYGTSKIALNYLTRKISLENEDLVAFPLDPGFVQTDMGLAGAKAFGMSEKQIEEMLITTQESVDGMVKVIEGATREKNGGKFMRYNGEETEW</sequence>
<dbReference type="InterPro" id="IPR051468">
    <property type="entry name" value="Fungal_SecMetab_SDRs"/>
</dbReference>
<dbReference type="PANTHER" id="PTHR43544">
    <property type="entry name" value="SHORT-CHAIN DEHYDROGENASE/REDUCTASE"/>
    <property type="match status" value="1"/>
</dbReference>
<reference evidence="4 6" key="1">
    <citation type="submission" date="2015-10" db="EMBL/GenBank/DDBJ databases">
        <title>The cercosporin biosynthetic gene cluster was horizontally transferred to several fungal lineages and shown to be expanded in Cercospora beticola based on microsynteny with recipient genomes.</title>
        <authorList>
            <person name="De Jonge R."/>
            <person name="Ebert M.K."/>
            <person name="Suttle J.C."/>
            <person name="Jurick Ii W.M."/>
            <person name="Secor G.A."/>
            <person name="Thomma B.P."/>
            <person name="Van De Peer Y."/>
            <person name="Bolton M.D."/>
        </authorList>
    </citation>
    <scope>NUCLEOTIDE SEQUENCE [LARGE SCALE GENOMIC DNA]</scope>
    <source>
        <strain evidence="4 6">09-40</strain>
    </source>
</reference>
<evidence type="ECO:0000313" key="7">
    <source>
        <dbReference type="Proteomes" id="UP001302367"/>
    </source>
</evidence>
<accession>A0A2G5HUH1</accession>
<evidence type="ECO:0000313" key="6">
    <source>
        <dbReference type="Proteomes" id="UP000230605"/>
    </source>
</evidence>
<dbReference type="Proteomes" id="UP001302367">
    <property type="component" value="Chromosome 8"/>
</dbReference>
<evidence type="ECO:0000256" key="2">
    <source>
        <dbReference type="ARBA" id="ARBA00022857"/>
    </source>
</evidence>
<evidence type="ECO:0000256" key="1">
    <source>
        <dbReference type="ARBA" id="ARBA00006484"/>
    </source>
</evidence>
<evidence type="ECO:0000313" key="5">
    <source>
        <dbReference type="EMBL" id="WPB07367.1"/>
    </source>
</evidence>
<dbReference type="GO" id="GO:0016491">
    <property type="term" value="F:oxidoreductase activity"/>
    <property type="evidence" value="ECO:0007669"/>
    <property type="project" value="UniProtKB-KW"/>
</dbReference>
<gene>
    <name evidence="4" type="ORF">CB0940_10641</name>
    <name evidence="5" type="ORF">RHO25_012028</name>
</gene>
<protein>
    <submittedName>
        <fullName evidence="4">Norsolorinic acid ketoreductase</fullName>
    </submittedName>
</protein>
<dbReference type="OrthoDB" id="9876299at2759"/>
<dbReference type="SUPFAM" id="SSF51735">
    <property type="entry name" value="NAD(P)-binding Rossmann-fold domains"/>
    <property type="match status" value="1"/>
</dbReference>
<evidence type="ECO:0000313" key="4">
    <source>
        <dbReference type="EMBL" id="PIA96199.1"/>
    </source>
</evidence>
<dbReference type="PRINTS" id="PR00081">
    <property type="entry name" value="GDHRDH"/>
</dbReference>
<proteinExistence type="inferred from homology"/>
<dbReference type="EMBL" id="CP134191">
    <property type="protein sequence ID" value="WPB07367.1"/>
    <property type="molecule type" value="Genomic_DNA"/>
</dbReference>
<keyword evidence="7" id="KW-1185">Reference proteome</keyword>
<dbReference type="Pfam" id="PF00106">
    <property type="entry name" value="adh_short"/>
    <property type="match status" value="1"/>
</dbReference>
<reference evidence="5 7" key="2">
    <citation type="submission" date="2023-09" db="EMBL/GenBank/DDBJ databases">
        <title>Complete-Gapless Cercospora beticola genome.</title>
        <authorList>
            <person name="Wyatt N.A."/>
            <person name="Spanner R.E."/>
            <person name="Bolton M.D."/>
        </authorList>
    </citation>
    <scope>NUCLEOTIDE SEQUENCE [LARGE SCALE GENOMIC DNA]</scope>
    <source>
        <strain evidence="5">Cb09-40</strain>
    </source>
</reference>